<dbReference type="RefSeq" id="WP_156358708.1">
    <property type="nucleotide sequence ID" value="NZ_JAMXAX010000189.1"/>
</dbReference>
<evidence type="ECO:0008006" key="3">
    <source>
        <dbReference type="Google" id="ProtNLM"/>
    </source>
</evidence>
<organism evidence="1 2">
    <name type="scientific">Acidovorax facilis</name>
    <dbReference type="NCBI Taxonomy" id="12917"/>
    <lineage>
        <taxon>Bacteria</taxon>
        <taxon>Pseudomonadati</taxon>
        <taxon>Pseudomonadota</taxon>
        <taxon>Betaproteobacteria</taxon>
        <taxon>Burkholderiales</taxon>
        <taxon>Comamonadaceae</taxon>
        <taxon>Acidovorax</taxon>
    </lineage>
</organism>
<sequence length="174" mass="18992">MPPHPYPCTTTLRRVQPWQARPKLPDPMRQAAVHEAGHIVLMQWVGLSPPEASIAAHDGRVSGEAHWPARETFARLPDPSPDESGVLAATAAAVFHAGVMAEVLESGTHWTGPIHYAYATDYQRAEEMLRPAFGCHASGGHAYAQQVALHVLRARWAEVEAVAGELLRSGRWKA</sequence>
<name>A0ABV8D4U6_9BURK</name>
<evidence type="ECO:0000313" key="1">
    <source>
        <dbReference type="EMBL" id="MFC3933466.1"/>
    </source>
</evidence>
<proteinExistence type="predicted"/>
<dbReference type="InterPro" id="IPR037219">
    <property type="entry name" value="Peptidase_M41-like"/>
</dbReference>
<accession>A0ABV8D4U6</accession>
<keyword evidence="2" id="KW-1185">Reference proteome</keyword>
<evidence type="ECO:0000313" key="2">
    <source>
        <dbReference type="Proteomes" id="UP001595693"/>
    </source>
</evidence>
<dbReference type="SUPFAM" id="SSF140990">
    <property type="entry name" value="FtsH protease domain-like"/>
    <property type="match status" value="1"/>
</dbReference>
<comment type="caution">
    <text evidence="1">The sequence shown here is derived from an EMBL/GenBank/DDBJ whole genome shotgun (WGS) entry which is preliminary data.</text>
</comment>
<dbReference type="Proteomes" id="UP001595693">
    <property type="component" value="Unassembled WGS sequence"/>
</dbReference>
<protein>
    <recommendedName>
        <fullName evidence="3">Peptidase M41 domain-containing protein</fullName>
    </recommendedName>
</protein>
<gene>
    <name evidence="1" type="ORF">ACFOW3_02395</name>
</gene>
<dbReference type="EMBL" id="JBHSAJ010000002">
    <property type="protein sequence ID" value="MFC3933466.1"/>
    <property type="molecule type" value="Genomic_DNA"/>
</dbReference>
<reference evidence="2" key="1">
    <citation type="journal article" date="2019" name="Int. J. Syst. Evol. Microbiol.">
        <title>The Global Catalogue of Microorganisms (GCM) 10K type strain sequencing project: providing services to taxonomists for standard genome sequencing and annotation.</title>
        <authorList>
            <consortium name="The Broad Institute Genomics Platform"/>
            <consortium name="The Broad Institute Genome Sequencing Center for Infectious Disease"/>
            <person name="Wu L."/>
            <person name="Ma J."/>
        </authorList>
    </citation>
    <scope>NUCLEOTIDE SEQUENCE [LARGE SCALE GENOMIC DNA]</scope>
    <source>
        <strain evidence="2">CCUG 2113</strain>
    </source>
</reference>